<evidence type="ECO:0000313" key="4">
    <source>
        <dbReference type="Proteomes" id="UP000232323"/>
    </source>
</evidence>
<feature type="compositionally biased region" description="Low complexity" evidence="1">
    <location>
        <begin position="24"/>
        <end position="38"/>
    </location>
</feature>
<feature type="region of interest" description="Disordered" evidence="1">
    <location>
        <begin position="1"/>
        <end position="65"/>
    </location>
</feature>
<keyword evidence="4" id="KW-1185">Reference proteome</keyword>
<evidence type="ECO:0000256" key="1">
    <source>
        <dbReference type="SAM" id="MobiDB-lite"/>
    </source>
</evidence>
<feature type="compositionally biased region" description="Polar residues" evidence="1">
    <location>
        <begin position="55"/>
        <end position="65"/>
    </location>
</feature>
<evidence type="ECO:0000256" key="2">
    <source>
        <dbReference type="SAM" id="Phobius"/>
    </source>
</evidence>
<protein>
    <submittedName>
        <fullName evidence="3">Uncharacterized protein</fullName>
    </submittedName>
</protein>
<name>A0A250XPP6_9CHLO</name>
<reference evidence="3 4" key="1">
    <citation type="submission" date="2017-08" db="EMBL/GenBank/DDBJ databases">
        <title>Acidophilic green algal genome provides insights into adaptation to an acidic environment.</title>
        <authorList>
            <person name="Hirooka S."/>
            <person name="Hirose Y."/>
            <person name="Kanesaki Y."/>
            <person name="Higuchi S."/>
            <person name="Fujiwara T."/>
            <person name="Onuma R."/>
            <person name="Era A."/>
            <person name="Ohbayashi R."/>
            <person name="Uzuka A."/>
            <person name="Nozaki H."/>
            <person name="Yoshikawa H."/>
            <person name="Miyagishima S.Y."/>
        </authorList>
    </citation>
    <scope>NUCLEOTIDE SEQUENCE [LARGE SCALE GENOMIC DNA]</scope>
    <source>
        <strain evidence="3 4">NIES-2499</strain>
    </source>
</reference>
<keyword evidence="2" id="KW-1133">Transmembrane helix</keyword>
<dbReference type="EMBL" id="BEGY01000147">
    <property type="protein sequence ID" value="GAX85051.1"/>
    <property type="molecule type" value="Genomic_DNA"/>
</dbReference>
<keyword evidence="2" id="KW-0472">Membrane</keyword>
<comment type="caution">
    <text evidence="3">The sequence shown here is derived from an EMBL/GenBank/DDBJ whole genome shotgun (WGS) entry which is preliminary data.</text>
</comment>
<gene>
    <name evidence="3" type="ORF">CEUSTIGMA_g12471.t1</name>
</gene>
<dbReference type="Proteomes" id="UP000232323">
    <property type="component" value="Unassembled WGS sequence"/>
</dbReference>
<feature type="transmembrane region" description="Helical" evidence="2">
    <location>
        <begin position="622"/>
        <end position="645"/>
    </location>
</feature>
<proteinExistence type="predicted"/>
<keyword evidence="2" id="KW-0812">Transmembrane</keyword>
<sequence length="647" mass="69769">MEELGRRPSSPMAHACLTDELPPSSDTTDSTHSNASTTYGEVPASFKGAERKFPRSNNRQTGSCSSLHQGFPEIEIVWPVCLSSDCSATQNQQCSLDVKVNRDYNMDAYMPAGECSGGPRSEDAVLVTGVGMDVLGRAAVHPSGLAKCVLSLPKIHKSWPSSSNLRGKASWRTTMRMLTLFATSSSAGVSLDGSGAAVSVLCGPPTISAELQALFHRTAWKLLTLDQEPLLPHLQMMDVHGFVVLPGSGSSSAAYTSRPHVTLFTPPAFTSPSQPSVSPSPLEDRTIHRFSCDLCSSGGSTPQLMLLSPPWLASEAERRACSRAWTSHFQPLMRDISYLLTCVPGMVPRSTWDHRTYCKTLVVMCHKGQVVSGPGTAGEPISVEFLETLLRSSRHEDITVQWLNNGQPGGVETLSCSSQKQNQDVCWQLPQETCMEVGVLSSSPDACCPQPPSQQYNELMLTGSTGGLLETNFALDLLNSTWGDMWTSDGILVGSSRSQEEEENQDPQEFLAQEFEHWRERWLNHGYTATLEQLSLFSPPSSKAVDDCCSACPSTKGYAEVATASVPPHHISMQAKQAGIRYQSRLGSGHQAMPLQPDVGGDDGAGVALRGAAAAKDVLGSWLSSTVVEVLMLMLLAAILAAYFLQQ</sequence>
<accession>A0A250XPP6</accession>
<evidence type="ECO:0000313" key="3">
    <source>
        <dbReference type="EMBL" id="GAX85051.1"/>
    </source>
</evidence>
<dbReference type="AlphaFoldDB" id="A0A250XPP6"/>
<organism evidence="3 4">
    <name type="scientific">Chlamydomonas eustigma</name>
    <dbReference type="NCBI Taxonomy" id="1157962"/>
    <lineage>
        <taxon>Eukaryota</taxon>
        <taxon>Viridiplantae</taxon>
        <taxon>Chlorophyta</taxon>
        <taxon>core chlorophytes</taxon>
        <taxon>Chlorophyceae</taxon>
        <taxon>CS clade</taxon>
        <taxon>Chlamydomonadales</taxon>
        <taxon>Chlamydomonadaceae</taxon>
        <taxon>Chlamydomonas</taxon>
    </lineage>
</organism>